<dbReference type="InterPro" id="IPR011009">
    <property type="entry name" value="Kinase-like_dom_sf"/>
</dbReference>
<evidence type="ECO:0000256" key="15">
    <source>
        <dbReference type="PROSITE-ProRule" id="PRU10141"/>
    </source>
</evidence>
<name>A0AAN9A0Z0_HALRR</name>
<reference evidence="20 21" key="1">
    <citation type="submission" date="2023-11" db="EMBL/GenBank/DDBJ databases">
        <title>Halocaridina rubra genome assembly.</title>
        <authorList>
            <person name="Smith C."/>
        </authorList>
    </citation>
    <scope>NUCLEOTIDE SEQUENCE [LARGE SCALE GENOMIC DNA]</scope>
    <source>
        <strain evidence="20">EP-1</strain>
        <tissue evidence="20">Whole</tissue>
    </source>
</reference>
<evidence type="ECO:0000256" key="16">
    <source>
        <dbReference type="SAM" id="MobiDB-lite"/>
    </source>
</evidence>
<dbReference type="FunFam" id="1.10.510.10:FF:000554">
    <property type="entry name" value="Predicted protein"/>
    <property type="match status" value="1"/>
</dbReference>
<keyword evidence="12" id="KW-0325">Glycoprotein</keyword>
<dbReference type="PROSITE" id="PS00107">
    <property type="entry name" value="PROTEIN_KINASE_ATP"/>
    <property type="match status" value="1"/>
</dbReference>
<dbReference type="AlphaFoldDB" id="A0AAN9A0Z0"/>
<keyword evidence="10" id="KW-1015">Disulfide bond</keyword>
<keyword evidence="11" id="KW-0675">Receptor</keyword>
<comment type="catalytic activity">
    <reaction evidence="14">
        <text>L-tyrosyl-[protein] + ATP = O-phospho-L-tyrosyl-[protein] + ADP + H(+)</text>
        <dbReference type="Rhea" id="RHEA:10596"/>
        <dbReference type="Rhea" id="RHEA-COMP:10136"/>
        <dbReference type="Rhea" id="RHEA-COMP:20101"/>
        <dbReference type="ChEBI" id="CHEBI:15378"/>
        <dbReference type="ChEBI" id="CHEBI:30616"/>
        <dbReference type="ChEBI" id="CHEBI:46858"/>
        <dbReference type="ChEBI" id="CHEBI:61978"/>
        <dbReference type="ChEBI" id="CHEBI:456216"/>
        <dbReference type="EC" id="2.7.10.1"/>
    </reaction>
</comment>
<evidence type="ECO:0000256" key="2">
    <source>
        <dbReference type="ARBA" id="ARBA00022679"/>
    </source>
</evidence>
<evidence type="ECO:0000259" key="19">
    <source>
        <dbReference type="PROSITE" id="PS50835"/>
    </source>
</evidence>
<protein>
    <recommendedName>
        <fullName evidence="22">Vascular endothelial growth factor receptor 1</fullName>
    </recommendedName>
</protein>
<evidence type="ECO:0000256" key="14">
    <source>
        <dbReference type="ARBA" id="ARBA00051243"/>
    </source>
</evidence>
<dbReference type="GO" id="GO:0004714">
    <property type="term" value="F:transmembrane receptor protein tyrosine kinase activity"/>
    <property type="evidence" value="ECO:0007669"/>
    <property type="project" value="UniProtKB-EC"/>
</dbReference>
<evidence type="ECO:0008006" key="22">
    <source>
        <dbReference type="Google" id="ProtNLM"/>
    </source>
</evidence>
<organism evidence="20 21">
    <name type="scientific">Halocaridina rubra</name>
    <name type="common">Hawaiian red shrimp</name>
    <dbReference type="NCBI Taxonomy" id="373956"/>
    <lineage>
        <taxon>Eukaryota</taxon>
        <taxon>Metazoa</taxon>
        <taxon>Ecdysozoa</taxon>
        <taxon>Arthropoda</taxon>
        <taxon>Crustacea</taxon>
        <taxon>Multicrustacea</taxon>
        <taxon>Malacostraca</taxon>
        <taxon>Eumalacostraca</taxon>
        <taxon>Eucarida</taxon>
        <taxon>Decapoda</taxon>
        <taxon>Pleocyemata</taxon>
        <taxon>Caridea</taxon>
        <taxon>Atyoidea</taxon>
        <taxon>Atyidae</taxon>
        <taxon>Halocaridina</taxon>
    </lineage>
</organism>
<evidence type="ECO:0000256" key="1">
    <source>
        <dbReference type="ARBA" id="ARBA00004167"/>
    </source>
</evidence>
<dbReference type="EMBL" id="JAXCGZ010017316">
    <property type="protein sequence ID" value="KAK7068305.1"/>
    <property type="molecule type" value="Genomic_DNA"/>
</dbReference>
<evidence type="ECO:0000256" key="8">
    <source>
        <dbReference type="ARBA" id="ARBA00023136"/>
    </source>
</evidence>
<evidence type="ECO:0000256" key="6">
    <source>
        <dbReference type="ARBA" id="ARBA00022840"/>
    </source>
</evidence>
<feature type="binding site" evidence="15">
    <location>
        <position position="220"/>
    </location>
    <ligand>
        <name>ATP</name>
        <dbReference type="ChEBI" id="CHEBI:30616"/>
    </ligand>
</feature>
<comment type="caution">
    <text evidence="20">The sequence shown here is derived from an EMBL/GenBank/DDBJ whole genome shotgun (WGS) entry which is preliminary data.</text>
</comment>
<keyword evidence="9" id="KW-0829">Tyrosine-protein kinase</keyword>
<keyword evidence="8 17" id="KW-0472">Membrane</keyword>
<dbReference type="InterPro" id="IPR003599">
    <property type="entry name" value="Ig_sub"/>
</dbReference>
<evidence type="ECO:0000313" key="21">
    <source>
        <dbReference type="Proteomes" id="UP001381693"/>
    </source>
</evidence>
<dbReference type="InterPro" id="IPR003598">
    <property type="entry name" value="Ig_sub2"/>
</dbReference>
<evidence type="ECO:0000256" key="10">
    <source>
        <dbReference type="ARBA" id="ARBA00023157"/>
    </source>
</evidence>
<dbReference type="InterPro" id="IPR008266">
    <property type="entry name" value="Tyr_kinase_AS"/>
</dbReference>
<dbReference type="InterPro" id="IPR013098">
    <property type="entry name" value="Ig_I-set"/>
</dbReference>
<accession>A0AAN9A0Z0</accession>
<dbReference type="Pfam" id="PF07679">
    <property type="entry name" value="I-set"/>
    <property type="match status" value="1"/>
</dbReference>
<dbReference type="Gene3D" id="1.10.510.10">
    <property type="entry name" value="Transferase(Phosphotransferase) domain 1"/>
    <property type="match status" value="1"/>
</dbReference>
<keyword evidence="5" id="KW-0418">Kinase</keyword>
<dbReference type="PROSITE" id="PS00109">
    <property type="entry name" value="PROTEIN_KINASE_TYR"/>
    <property type="match status" value="1"/>
</dbReference>
<dbReference type="GO" id="GO:0043235">
    <property type="term" value="C:receptor complex"/>
    <property type="evidence" value="ECO:0007669"/>
    <property type="project" value="TreeGrafter"/>
</dbReference>
<evidence type="ECO:0000313" key="20">
    <source>
        <dbReference type="EMBL" id="KAK7068305.1"/>
    </source>
</evidence>
<dbReference type="InterPro" id="IPR050122">
    <property type="entry name" value="RTK"/>
</dbReference>
<proteinExistence type="predicted"/>
<dbReference type="Pfam" id="PF07714">
    <property type="entry name" value="PK_Tyr_Ser-Thr"/>
    <property type="match status" value="1"/>
</dbReference>
<evidence type="ECO:0000256" key="7">
    <source>
        <dbReference type="ARBA" id="ARBA00022989"/>
    </source>
</evidence>
<dbReference type="PANTHER" id="PTHR24416:SF600">
    <property type="entry name" value="PDGF- AND VEGF-RECEPTOR RELATED, ISOFORM J"/>
    <property type="match status" value="1"/>
</dbReference>
<keyword evidence="6 15" id="KW-0067">ATP-binding</keyword>
<keyword evidence="21" id="KW-1185">Reference proteome</keyword>
<feature type="domain" description="Protein kinase" evidence="18">
    <location>
        <begin position="186"/>
        <end position="587"/>
    </location>
</feature>
<dbReference type="PROSITE" id="PS50011">
    <property type="entry name" value="PROTEIN_KINASE_DOM"/>
    <property type="match status" value="1"/>
</dbReference>
<comment type="subcellular location">
    <subcellularLocation>
        <location evidence="1">Membrane</location>
        <topology evidence="1">Single-pass membrane protein</topology>
    </subcellularLocation>
</comment>
<dbReference type="InterPro" id="IPR007110">
    <property type="entry name" value="Ig-like_dom"/>
</dbReference>
<dbReference type="InterPro" id="IPR001245">
    <property type="entry name" value="Ser-Thr/Tyr_kinase_cat_dom"/>
</dbReference>
<feature type="compositionally biased region" description="Low complexity" evidence="16">
    <location>
        <begin position="859"/>
        <end position="872"/>
    </location>
</feature>
<evidence type="ECO:0000256" key="13">
    <source>
        <dbReference type="ARBA" id="ARBA00023319"/>
    </source>
</evidence>
<dbReference type="InterPro" id="IPR013783">
    <property type="entry name" value="Ig-like_fold"/>
</dbReference>
<keyword evidence="7 17" id="KW-1133">Transmembrane helix</keyword>
<dbReference type="SMART" id="SM00409">
    <property type="entry name" value="IG"/>
    <property type="match status" value="1"/>
</dbReference>
<gene>
    <name evidence="20" type="ORF">SK128_026675</name>
</gene>
<dbReference type="Gene3D" id="2.60.40.10">
    <property type="entry name" value="Immunoglobulins"/>
    <property type="match status" value="1"/>
</dbReference>
<dbReference type="FunFam" id="3.30.200.20:FF:000619">
    <property type="entry name" value="macrophage colony-stimulating factor 1 receptor isoform X2"/>
    <property type="match status" value="1"/>
</dbReference>
<keyword evidence="13" id="KW-0393">Immunoglobulin domain</keyword>
<evidence type="ECO:0000256" key="9">
    <source>
        <dbReference type="ARBA" id="ARBA00023137"/>
    </source>
</evidence>
<feature type="region of interest" description="Disordered" evidence="16">
    <location>
        <begin position="849"/>
        <end position="877"/>
    </location>
</feature>
<dbReference type="GO" id="GO:0007169">
    <property type="term" value="P:cell surface receptor protein tyrosine kinase signaling pathway"/>
    <property type="evidence" value="ECO:0007669"/>
    <property type="project" value="TreeGrafter"/>
</dbReference>
<evidence type="ECO:0000256" key="5">
    <source>
        <dbReference type="ARBA" id="ARBA00022777"/>
    </source>
</evidence>
<dbReference type="GO" id="GO:0005524">
    <property type="term" value="F:ATP binding"/>
    <property type="evidence" value="ECO:0007669"/>
    <property type="project" value="UniProtKB-UniRule"/>
</dbReference>
<keyword evidence="3 17" id="KW-0812">Transmembrane</keyword>
<evidence type="ECO:0000259" key="18">
    <source>
        <dbReference type="PROSITE" id="PS50011"/>
    </source>
</evidence>
<evidence type="ECO:0000256" key="17">
    <source>
        <dbReference type="SAM" id="Phobius"/>
    </source>
</evidence>
<dbReference type="PROSITE" id="PS50835">
    <property type="entry name" value="IG_LIKE"/>
    <property type="match status" value="1"/>
</dbReference>
<evidence type="ECO:0000256" key="4">
    <source>
        <dbReference type="ARBA" id="ARBA00022741"/>
    </source>
</evidence>
<dbReference type="CDD" id="cd00096">
    <property type="entry name" value="Ig"/>
    <property type="match status" value="1"/>
</dbReference>
<dbReference type="Proteomes" id="UP001381693">
    <property type="component" value="Unassembled WGS sequence"/>
</dbReference>
<evidence type="ECO:0000256" key="3">
    <source>
        <dbReference type="ARBA" id="ARBA00022692"/>
    </source>
</evidence>
<keyword evidence="2" id="KW-0808">Transferase</keyword>
<dbReference type="InterPro" id="IPR036179">
    <property type="entry name" value="Ig-like_dom_sf"/>
</dbReference>
<feature type="domain" description="Ig-like" evidence="19">
    <location>
        <begin position="4"/>
        <end position="97"/>
    </location>
</feature>
<evidence type="ECO:0000256" key="11">
    <source>
        <dbReference type="ARBA" id="ARBA00023170"/>
    </source>
</evidence>
<dbReference type="SMART" id="SM00408">
    <property type="entry name" value="IGc2"/>
    <property type="match status" value="1"/>
</dbReference>
<keyword evidence="4 15" id="KW-0547">Nucleotide-binding</keyword>
<sequence length="905" mass="102142">MVAPSWKDDNLQQLNHDKKEMENLTLSCHATGAPSPQVSWYKDDVLLPETTSEADNKHRVVKGPEIHFKYLKLTDAGKYKCESINRAGMLSRTTTVAVTDPDANNFKSILIFIIIGSVLTIILIVLSVFYGRKLYLEKKRIIFCKLEEQKRFMEGNPEGLNPELGLELQAELLPYDIKYEFPRDSIIFDKLLGAGAFGRVYSATALNLIEGQLRTKVAVKMMKSRTDNAQRKALISEVKIMIHIGRHINIVNLLGACSKELSAKGELLLIVEYCKYGNILDYMRRHRKEFINQINDEDKIDPYLTGSRMRHRTESESRTRSFRGLKYAHLAFNQESVAYFPDRQLSDGTNSNHAWSEPQSPSATECQNGQFFDSQRTRNFSGISSINNENILSDMTTYTTESSNGGSEICNGSRSLGSNPITLTSTNILSWAYQIAKGMEYLAFKKVLHGDLAARNILLTDDNVVKISDFGLAKDIYKNANYTKKSKTPVPWKWLAPECIRDAVFSTQSDVWSYGVVLWEIFSLGNVPWPGIDFDNSFVVKLEKGVRLDQPRYATFDLYQVMMKCWDGDPINRPTFTDLENAISEMLSEAEKQRQLELNTPYQNENNASTFLNQLQSPDYNAKVRELSPNLDEDGYEMPFSPNACGAMAMPVPQISSPRLTPLQMQYQTNNTDESKSVYIPMSSPTKTSLNVFNFDKETVDAIEKRDSEIQDYEENKSMAGTPQETNYLFMHKNSPAPLTPVTPVTPVSSGNNVFSNTDIPLRPKGIRGLTLMNKHDSGLYSPTAYMQNNPQYVIPGPLGKTDENNYLTKDGCQDIFHDNKPNYINADCKSLPRNYTRQTSDGEYANLVPNGHGRGRTLSETSSGLGSISEESSPDMREKFEYMKSSVMEPAILEEPSQHSVQCQ</sequence>
<evidence type="ECO:0000256" key="12">
    <source>
        <dbReference type="ARBA" id="ARBA00023180"/>
    </source>
</evidence>
<dbReference type="PANTHER" id="PTHR24416">
    <property type="entry name" value="TYROSINE-PROTEIN KINASE RECEPTOR"/>
    <property type="match status" value="1"/>
</dbReference>
<feature type="transmembrane region" description="Helical" evidence="17">
    <location>
        <begin position="109"/>
        <end position="130"/>
    </location>
</feature>
<dbReference type="GO" id="GO:0005886">
    <property type="term" value="C:plasma membrane"/>
    <property type="evidence" value="ECO:0007669"/>
    <property type="project" value="TreeGrafter"/>
</dbReference>
<dbReference type="InterPro" id="IPR000719">
    <property type="entry name" value="Prot_kinase_dom"/>
</dbReference>
<dbReference type="SUPFAM" id="SSF56112">
    <property type="entry name" value="Protein kinase-like (PK-like)"/>
    <property type="match status" value="1"/>
</dbReference>
<dbReference type="Gene3D" id="3.30.200.20">
    <property type="entry name" value="Phosphorylase Kinase, domain 1"/>
    <property type="match status" value="1"/>
</dbReference>
<dbReference type="InterPro" id="IPR017441">
    <property type="entry name" value="Protein_kinase_ATP_BS"/>
</dbReference>
<dbReference type="SUPFAM" id="SSF48726">
    <property type="entry name" value="Immunoglobulin"/>
    <property type="match status" value="1"/>
</dbReference>